<dbReference type="STRING" id="65357.A0A024GMM3"/>
<dbReference type="OrthoDB" id="9909311at2759"/>
<name>A0A024GMM3_9STRA</name>
<comment type="caution">
    <text evidence="4">The sequence shown here is derived from an EMBL/GenBank/DDBJ whole genome shotgun (WGS) entry which is preliminary data.</text>
</comment>
<sequence length="380" mass="42297">MGRRGVGRRLNDQQRMEILEIMSREHKVKNVDLAKQYGVSEGAIRKLKQMKDRIRDRYTLGNVQNRDKRKRGTFVRSAPFEQEFFEWICRMRESQPYQVVPLTQSAVRQQAIVLAKNYEGMDNFKASAGWFARFCSRHRLDPPSIASGPESMHSLEISPSSTSACVDFTSTELLARDNFKSNDTMMSIDEDSALHGVCSSGSRIFLAQRNDKDSVNHLTATSCLIGDCCAAACIDSASHNAKMCKLDYSSTKIFNDASSLKSTDKNVEFEDKRISSSETEHSFFVMSPNGKRTDSVGDMEYAAGSTSVAKNSLFMSTTSTLNGVETVTSAIEITAGTNLKSPDTSNRTKKEANKPEACTSIESQNEKATWNDEEIFGLPL</sequence>
<dbReference type="Pfam" id="PF03221">
    <property type="entry name" value="HTH_Tnp_Tc5"/>
    <property type="match status" value="1"/>
</dbReference>
<dbReference type="SUPFAM" id="SSF46689">
    <property type="entry name" value="Homeodomain-like"/>
    <property type="match status" value="1"/>
</dbReference>
<evidence type="ECO:0000313" key="4">
    <source>
        <dbReference type="EMBL" id="CCI48018.1"/>
    </source>
</evidence>
<dbReference type="InterPro" id="IPR009057">
    <property type="entry name" value="Homeodomain-like_sf"/>
</dbReference>
<gene>
    <name evidence="4" type="ORF">BN9_090610</name>
</gene>
<evidence type="ECO:0000313" key="5">
    <source>
        <dbReference type="Proteomes" id="UP000053237"/>
    </source>
</evidence>
<keyword evidence="1" id="KW-0238">DNA-binding</keyword>
<evidence type="ECO:0000259" key="3">
    <source>
        <dbReference type="PROSITE" id="PS51253"/>
    </source>
</evidence>
<dbReference type="InterPro" id="IPR006600">
    <property type="entry name" value="HTH_CenpB_DNA-bd_dom"/>
</dbReference>
<accession>A0A024GMM3</accession>
<protein>
    <recommendedName>
        <fullName evidence="3">HTH CENPB-type domain-containing protein</fullName>
    </recommendedName>
</protein>
<proteinExistence type="predicted"/>
<evidence type="ECO:0000256" key="1">
    <source>
        <dbReference type="ARBA" id="ARBA00023125"/>
    </source>
</evidence>
<dbReference type="Gene3D" id="1.10.10.60">
    <property type="entry name" value="Homeodomain-like"/>
    <property type="match status" value="2"/>
</dbReference>
<dbReference type="AlphaFoldDB" id="A0A024GMM3"/>
<organism evidence="4 5">
    <name type="scientific">Albugo candida</name>
    <dbReference type="NCBI Taxonomy" id="65357"/>
    <lineage>
        <taxon>Eukaryota</taxon>
        <taxon>Sar</taxon>
        <taxon>Stramenopiles</taxon>
        <taxon>Oomycota</taxon>
        <taxon>Peronosporomycetes</taxon>
        <taxon>Albuginales</taxon>
        <taxon>Albuginaceae</taxon>
        <taxon>Albugo</taxon>
    </lineage>
</organism>
<feature type="domain" description="HTH CENPB-type" evidence="3">
    <location>
        <begin position="68"/>
        <end position="144"/>
    </location>
</feature>
<dbReference type="EMBL" id="CAIX01000199">
    <property type="protein sequence ID" value="CCI48018.1"/>
    <property type="molecule type" value="Genomic_DNA"/>
</dbReference>
<dbReference type="PROSITE" id="PS51253">
    <property type="entry name" value="HTH_CENPB"/>
    <property type="match status" value="1"/>
</dbReference>
<reference evidence="4 5" key="1">
    <citation type="submission" date="2012-05" db="EMBL/GenBank/DDBJ databases">
        <title>Recombination and specialization in a pathogen metapopulation.</title>
        <authorList>
            <person name="Gardiner A."/>
            <person name="Kemen E."/>
            <person name="Schultz-Larsen T."/>
            <person name="MacLean D."/>
            <person name="Van Oosterhout C."/>
            <person name="Jones J.D.G."/>
        </authorList>
    </citation>
    <scope>NUCLEOTIDE SEQUENCE [LARGE SCALE GENOMIC DNA]</scope>
    <source>
        <strain evidence="4 5">Ac Nc2</strain>
    </source>
</reference>
<dbReference type="GO" id="GO:0003677">
    <property type="term" value="F:DNA binding"/>
    <property type="evidence" value="ECO:0007669"/>
    <property type="project" value="UniProtKB-KW"/>
</dbReference>
<evidence type="ECO:0000256" key="2">
    <source>
        <dbReference type="SAM" id="MobiDB-lite"/>
    </source>
</evidence>
<feature type="region of interest" description="Disordered" evidence="2">
    <location>
        <begin position="337"/>
        <end position="372"/>
    </location>
</feature>
<dbReference type="Proteomes" id="UP000053237">
    <property type="component" value="Unassembled WGS sequence"/>
</dbReference>
<keyword evidence="5" id="KW-1185">Reference proteome</keyword>
<dbReference type="InParanoid" id="A0A024GMM3"/>